<dbReference type="InterPro" id="IPR006139">
    <property type="entry name" value="D-isomer_2_OHA_DH_cat_dom"/>
</dbReference>
<feature type="non-terminal residue" evidence="6">
    <location>
        <position position="1"/>
    </location>
</feature>
<organism evidence="6 7">
    <name type="scientific">Chauna torquata</name>
    <name type="common">Southern screamer</name>
    <dbReference type="NCBI Taxonomy" id="30388"/>
    <lineage>
        <taxon>Eukaryota</taxon>
        <taxon>Metazoa</taxon>
        <taxon>Chordata</taxon>
        <taxon>Craniata</taxon>
        <taxon>Vertebrata</taxon>
        <taxon>Euteleostomi</taxon>
        <taxon>Archelosauria</taxon>
        <taxon>Archosauria</taxon>
        <taxon>Dinosauria</taxon>
        <taxon>Saurischia</taxon>
        <taxon>Theropoda</taxon>
        <taxon>Coelurosauria</taxon>
        <taxon>Aves</taxon>
        <taxon>Neognathae</taxon>
        <taxon>Galloanserae</taxon>
        <taxon>Anseriformes</taxon>
        <taxon>Anhimidae</taxon>
        <taxon>Chauna</taxon>
    </lineage>
</organism>
<feature type="domain" description="D-isomer specific 2-hydroxyacid dehydrogenase NAD-binding" evidence="5">
    <location>
        <begin position="60"/>
        <end position="239"/>
    </location>
</feature>
<comment type="similarity">
    <text evidence="3">Belongs to the D-isomer specific 2-hydroxyacid dehydrogenase family.</text>
</comment>
<protein>
    <recommendedName>
        <fullName evidence="2">Glyoxylate reductase/hydroxypyruvate reductase</fullName>
    </recommendedName>
</protein>
<dbReference type="SUPFAM" id="SSF52283">
    <property type="entry name" value="Formate/glycerate dehydrogenase catalytic domain-like"/>
    <property type="match status" value="1"/>
</dbReference>
<keyword evidence="7" id="KW-1185">Reference proteome</keyword>
<accession>A0A7L0JSG7</accession>
<dbReference type="GO" id="GO:0016618">
    <property type="term" value="F:hydroxypyruvate reductase [NAD(P)H] activity"/>
    <property type="evidence" value="ECO:0007669"/>
    <property type="project" value="TreeGrafter"/>
</dbReference>
<proteinExistence type="inferred from homology"/>
<dbReference type="InterPro" id="IPR050223">
    <property type="entry name" value="D-isomer_2-hydroxyacid_DH"/>
</dbReference>
<evidence type="ECO:0000256" key="2">
    <source>
        <dbReference type="ARBA" id="ARBA00073306"/>
    </source>
</evidence>
<sequence>MWYHKPVINEELLQSLPNLKIVASSGVGIDHLDLNLLSSCGVKVSNTPFIVSTDTADLGMALMLASSRRLVEGYQMAVSPDTEYFPANWLGVEVSGATLGIIGMGTIGYKVAERAKAFEMKILYHNRKQRNNKEEIAVGAIYCKKIDDLLQQSDFVMLAVNLTPRTHRLIGKRELQLMKPTATLINISRGLVVDQEALVEALQNKVIKAAALDVTYPEPLPRDHPLLKLRNVIITPHIGSATKKTRHRMMENMTESIQAALTSLPIPNEVL</sequence>
<keyword evidence="1 3" id="KW-0560">Oxidoreductase</keyword>
<feature type="non-terminal residue" evidence="6">
    <location>
        <position position="271"/>
    </location>
</feature>
<dbReference type="InterPro" id="IPR036291">
    <property type="entry name" value="NAD(P)-bd_dom_sf"/>
</dbReference>
<evidence type="ECO:0000256" key="1">
    <source>
        <dbReference type="ARBA" id="ARBA00023002"/>
    </source>
</evidence>
<dbReference type="FunFam" id="3.40.50.720:FF:000026">
    <property type="entry name" value="Glyoxylate/hydroxypyruvate reductase B"/>
    <property type="match status" value="1"/>
</dbReference>
<evidence type="ECO:0000313" key="7">
    <source>
        <dbReference type="Proteomes" id="UP000537522"/>
    </source>
</evidence>
<dbReference type="EMBL" id="VXAL01004210">
    <property type="protein sequence ID" value="NXK46679.1"/>
    <property type="molecule type" value="Genomic_DNA"/>
</dbReference>
<evidence type="ECO:0000256" key="3">
    <source>
        <dbReference type="RuleBase" id="RU003719"/>
    </source>
</evidence>
<dbReference type="PANTHER" id="PTHR10996">
    <property type="entry name" value="2-HYDROXYACID DEHYDROGENASE-RELATED"/>
    <property type="match status" value="1"/>
</dbReference>
<dbReference type="GO" id="GO:0051287">
    <property type="term" value="F:NAD binding"/>
    <property type="evidence" value="ECO:0007669"/>
    <property type="project" value="InterPro"/>
</dbReference>
<dbReference type="Pfam" id="PF02826">
    <property type="entry name" value="2-Hacid_dh_C"/>
    <property type="match status" value="1"/>
</dbReference>
<dbReference type="SUPFAM" id="SSF51735">
    <property type="entry name" value="NAD(P)-binding Rossmann-fold domains"/>
    <property type="match status" value="1"/>
</dbReference>
<dbReference type="InterPro" id="IPR006140">
    <property type="entry name" value="D-isomer_DH_NAD-bd"/>
</dbReference>
<evidence type="ECO:0000259" key="5">
    <source>
        <dbReference type="Pfam" id="PF02826"/>
    </source>
</evidence>
<reference evidence="6 7" key="1">
    <citation type="submission" date="2019-09" db="EMBL/GenBank/DDBJ databases">
        <title>Bird 10,000 Genomes (B10K) Project - Family phase.</title>
        <authorList>
            <person name="Zhang G."/>
        </authorList>
    </citation>
    <scope>NUCLEOTIDE SEQUENCE [LARGE SCALE GENOMIC DNA]</scope>
    <source>
        <strain evidence="6">B10K-DU-011-36</strain>
        <tissue evidence="6">Muscle</tissue>
    </source>
</reference>
<dbReference type="CDD" id="cd05301">
    <property type="entry name" value="GDH"/>
    <property type="match status" value="1"/>
</dbReference>
<evidence type="ECO:0000313" key="6">
    <source>
        <dbReference type="EMBL" id="NXK46679.1"/>
    </source>
</evidence>
<dbReference type="GO" id="GO:0005829">
    <property type="term" value="C:cytosol"/>
    <property type="evidence" value="ECO:0007669"/>
    <property type="project" value="TreeGrafter"/>
</dbReference>
<gene>
    <name evidence="6" type="primary">Grhpr_1</name>
    <name evidence="6" type="ORF">CHATOR_R07411</name>
</gene>
<dbReference type="Pfam" id="PF00389">
    <property type="entry name" value="2-Hacid_dh"/>
    <property type="match status" value="1"/>
</dbReference>
<evidence type="ECO:0000259" key="4">
    <source>
        <dbReference type="Pfam" id="PF00389"/>
    </source>
</evidence>
<dbReference type="PANTHER" id="PTHR10996:SF236">
    <property type="entry name" value="2-KETOGLUCONATE REDUCTASE"/>
    <property type="match status" value="1"/>
</dbReference>
<dbReference type="AlphaFoldDB" id="A0A7L0JSG7"/>
<comment type="caution">
    <text evidence="6">The sequence shown here is derived from an EMBL/GenBank/DDBJ whole genome shotgun (WGS) entry which is preliminary data.</text>
</comment>
<name>A0A7L0JSG7_CHATO</name>
<dbReference type="Proteomes" id="UP000537522">
    <property type="component" value="Unassembled WGS sequence"/>
</dbReference>
<dbReference type="GO" id="GO:0030267">
    <property type="term" value="F:glyoxylate reductase (NADPH) activity"/>
    <property type="evidence" value="ECO:0007669"/>
    <property type="project" value="TreeGrafter"/>
</dbReference>
<dbReference type="Gene3D" id="3.40.50.720">
    <property type="entry name" value="NAD(P)-binding Rossmann-like Domain"/>
    <property type="match status" value="2"/>
</dbReference>
<feature type="domain" description="D-isomer specific 2-hydroxyacid dehydrogenase catalytic" evidence="4">
    <location>
        <begin position="3"/>
        <end position="270"/>
    </location>
</feature>